<dbReference type="EMBL" id="JAWWNJ010000167">
    <property type="protein sequence ID" value="KAK6977635.1"/>
    <property type="molecule type" value="Genomic_DNA"/>
</dbReference>
<feature type="compositionally biased region" description="Acidic residues" evidence="1">
    <location>
        <begin position="243"/>
        <end position="258"/>
    </location>
</feature>
<feature type="compositionally biased region" description="Polar residues" evidence="1">
    <location>
        <begin position="399"/>
        <end position="410"/>
    </location>
</feature>
<keyword evidence="3" id="KW-1185">Reference proteome</keyword>
<evidence type="ECO:0000313" key="2">
    <source>
        <dbReference type="EMBL" id="KAK6977635.1"/>
    </source>
</evidence>
<comment type="caution">
    <text evidence="2">The sequence shown here is derived from an EMBL/GenBank/DDBJ whole genome shotgun (WGS) entry which is preliminary data.</text>
</comment>
<dbReference type="Proteomes" id="UP001362999">
    <property type="component" value="Unassembled WGS sequence"/>
</dbReference>
<proteinExistence type="predicted"/>
<dbReference type="AlphaFoldDB" id="A0AAV9ZD65"/>
<name>A0AAV9ZD65_9AGAR</name>
<evidence type="ECO:0000256" key="1">
    <source>
        <dbReference type="SAM" id="MobiDB-lite"/>
    </source>
</evidence>
<feature type="region of interest" description="Disordered" evidence="1">
    <location>
        <begin position="223"/>
        <end position="258"/>
    </location>
</feature>
<reference evidence="2 3" key="1">
    <citation type="journal article" date="2024" name="J Genomics">
        <title>Draft genome sequencing and assembly of Favolaschia claudopus CIRM-BRFM 2984 isolated from oak limbs.</title>
        <authorList>
            <person name="Navarro D."/>
            <person name="Drula E."/>
            <person name="Chaduli D."/>
            <person name="Cazenave R."/>
            <person name="Ahrendt S."/>
            <person name="Wang J."/>
            <person name="Lipzen A."/>
            <person name="Daum C."/>
            <person name="Barry K."/>
            <person name="Grigoriev I.V."/>
            <person name="Favel A."/>
            <person name="Rosso M.N."/>
            <person name="Martin F."/>
        </authorList>
    </citation>
    <scope>NUCLEOTIDE SEQUENCE [LARGE SCALE GENOMIC DNA]</scope>
    <source>
        <strain evidence="2 3">CIRM-BRFM 2984</strain>
    </source>
</reference>
<feature type="region of interest" description="Disordered" evidence="1">
    <location>
        <begin position="382"/>
        <end position="410"/>
    </location>
</feature>
<protein>
    <submittedName>
        <fullName evidence="2">Uncharacterized protein</fullName>
    </submittedName>
</protein>
<evidence type="ECO:0000313" key="3">
    <source>
        <dbReference type="Proteomes" id="UP001362999"/>
    </source>
</evidence>
<feature type="region of interest" description="Disordered" evidence="1">
    <location>
        <begin position="425"/>
        <end position="453"/>
    </location>
</feature>
<accession>A0AAV9ZD65</accession>
<feature type="compositionally biased region" description="Polar residues" evidence="1">
    <location>
        <begin position="20"/>
        <end position="36"/>
    </location>
</feature>
<feature type="region of interest" description="Disordered" evidence="1">
    <location>
        <begin position="1"/>
        <end position="36"/>
    </location>
</feature>
<gene>
    <name evidence="2" type="ORF">R3P38DRAFT_3237049</name>
</gene>
<organism evidence="2 3">
    <name type="scientific">Favolaschia claudopus</name>
    <dbReference type="NCBI Taxonomy" id="2862362"/>
    <lineage>
        <taxon>Eukaryota</taxon>
        <taxon>Fungi</taxon>
        <taxon>Dikarya</taxon>
        <taxon>Basidiomycota</taxon>
        <taxon>Agaricomycotina</taxon>
        <taxon>Agaricomycetes</taxon>
        <taxon>Agaricomycetidae</taxon>
        <taxon>Agaricales</taxon>
        <taxon>Marasmiineae</taxon>
        <taxon>Mycenaceae</taxon>
        <taxon>Favolaschia</taxon>
    </lineage>
</organism>
<sequence>MSSSLTRPRVAQLHFKKKNSGSGDQPQNLGPSTAPASAIAHNTSIRTPYLYRHDEQTLDHSQVESHLPQSRRAETGLDIPDSLSLFPTYTPPRWADNSYAPIRNVQHILGSDQAWIEPPPLIVRSPSGKKSKFGIRDYHGLRIWSEMEKSNGRFKTFDRQFGRILCFNGASAELLAGVTEPHKYGMPVPAFPFLSSGTLQQPSSWMYLKEHADKSLKAKQLPATPSPQALRMPPSNPFAVSEPESDGEDDYAGSEADEDLYLGNPYPHEIPTNVLSLQGKLLGLSQELHLVARDLADTTSKVANRSVPVLALARQSDLLWLMHESATDALCMLGALERHLDPNARVRFESLTNFAKAFSAGEKWKDSTLPWFPTDRVVPSVTTENVDDPARIPAPPPQSSTAPEDITSNECQDGVSTHLVEMNQTSNRPSPLSLSDLSDLESEPEQQDRQIPLKRKFQREEAPQTVKRVKLLLPKTRLIVPRLMKYFAQTESPATQSTMEGSNWERKTLSGMTTLFRQCLVNNALHRFALEQILKDKQTGMCTVYARKGFLETEGEIEEKPPCTEALAIDDFQMGCLEYTGMHWHERKTQAASAGKTWQQYRWVGQSNDPDLGIYPMTSDVCKE</sequence>